<reference evidence="3" key="1">
    <citation type="journal article" date="2020" name="Stud. Mycol.">
        <title>101 Dothideomycetes genomes: a test case for predicting lifestyles and emergence of pathogens.</title>
        <authorList>
            <person name="Haridas S."/>
            <person name="Albert R."/>
            <person name="Binder M."/>
            <person name="Bloem J."/>
            <person name="Labutti K."/>
            <person name="Salamov A."/>
            <person name="Andreopoulos B."/>
            <person name="Baker S."/>
            <person name="Barry K."/>
            <person name="Bills G."/>
            <person name="Bluhm B."/>
            <person name="Cannon C."/>
            <person name="Castanera R."/>
            <person name="Culley D."/>
            <person name="Daum C."/>
            <person name="Ezra D."/>
            <person name="Gonzalez J."/>
            <person name="Henrissat B."/>
            <person name="Kuo A."/>
            <person name="Liang C."/>
            <person name="Lipzen A."/>
            <person name="Lutzoni F."/>
            <person name="Magnuson J."/>
            <person name="Mondo S."/>
            <person name="Nolan M."/>
            <person name="Ohm R."/>
            <person name="Pangilinan J."/>
            <person name="Park H.-J."/>
            <person name="Ramirez L."/>
            <person name="Alfaro M."/>
            <person name="Sun H."/>
            <person name="Tritt A."/>
            <person name="Yoshinaga Y."/>
            <person name="Zwiers L.-H."/>
            <person name="Turgeon B."/>
            <person name="Goodwin S."/>
            <person name="Spatafora J."/>
            <person name="Crous P."/>
            <person name="Grigoriev I."/>
        </authorList>
    </citation>
    <scope>NUCLEOTIDE SEQUENCE</scope>
    <source>
        <strain evidence="3">CBS 122367</strain>
    </source>
</reference>
<feature type="compositionally biased region" description="Polar residues" evidence="2">
    <location>
        <begin position="361"/>
        <end position="373"/>
    </location>
</feature>
<proteinExistence type="predicted"/>
<organism evidence="3 4">
    <name type="scientific">Lentithecium fluviatile CBS 122367</name>
    <dbReference type="NCBI Taxonomy" id="1168545"/>
    <lineage>
        <taxon>Eukaryota</taxon>
        <taxon>Fungi</taxon>
        <taxon>Dikarya</taxon>
        <taxon>Ascomycota</taxon>
        <taxon>Pezizomycotina</taxon>
        <taxon>Dothideomycetes</taxon>
        <taxon>Pleosporomycetidae</taxon>
        <taxon>Pleosporales</taxon>
        <taxon>Massarineae</taxon>
        <taxon>Lentitheciaceae</taxon>
        <taxon>Lentithecium</taxon>
    </lineage>
</organism>
<dbReference type="Proteomes" id="UP000799291">
    <property type="component" value="Unassembled WGS sequence"/>
</dbReference>
<keyword evidence="1" id="KW-0175">Coiled coil</keyword>
<name>A0A6G1IW93_9PLEO</name>
<dbReference type="EMBL" id="MU005588">
    <property type="protein sequence ID" value="KAF2682250.1"/>
    <property type="molecule type" value="Genomic_DNA"/>
</dbReference>
<dbReference type="OrthoDB" id="3797115at2759"/>
<keyword evidence="4" id="KW-1185">Reference proteome</keyword>
<feature type="region of interest" description="Disordered" evidence="2">
    <location>
        <begin position="1"/>
        <end position="32"/>
    </location>
</feature>
<evidence type="ECO:0000256" key="1">
    <source>
        <dbReference type="SAM" id="Coils"/>
    </source>
</evidence>
<feature type="region of interest" description="Disordered" evidence="2">
    <location>
        <begin position="354"/>
        <end position="419"/>
    </location>
</feature>
<feature type="region of interest" description="Disordered" evidence="2">
    <location>
        <begin position="46"/>
        <end position="96"/>
    </location>
</feature>
<feature type="coiled-coil region" evidence="1">
    <location>
        <begin position="100"/>
        <end position="134"/>
    </location>
</feature>
<feature type="compositionally biased region" description="Basic and acidic residues" evidence="2">
    <location>
        <begin position="74"/>
        <end position="96"/>
    </location>
</feature>
<dbReference type="AlphaFoldDB" id="A0A6G1IW93"/>
<accession>A0A6G1IW93</accession>
<feature type="coiled-coil region" evidence="1">
    <location>
        <begin position="159"/>
        <end position="320"/>
    </location>
</feature>
<feature type="compositionally biased region" description="Polar residues" evidence="2">
    <location>
        <begin position="52"/>
        <end position="73"/>
    </location>
</feature>
<sequence length="563" mass="61804">MSGSRSAVSSVDELEQAGPVVPPRPSKRPVVRGRASLIEIGANCNGKASIITRRSTQNGPETRRTVSSTQSRQAETKPEPQANGDHEKQLARMKARADRTAALKVELRKVKAEKEQLQAECASKAKRAAGLETRVTEMASRLLSADKKNKHLEGKAGQADQVNAKLIRATQQIGELTETTVPVLEKKNQELEAKLKVSSRDSTSSTADAKQLAEENKTLREKLKIATAELEAVALSADYEEELERANNNINIQYATVVSEYAAKESQIAELQTQLSTLQGNYDHLKLISSSNTSALESQLKSLQRDLIKANAERDQVEYNALNSLGKYSHLKQEPVLIPRLDLVLFRGVHTTPIASPEPRLSTNPHVNVSSKPSAPIPTHTAASNLPKPAGSTSLQPLPANPPVAPTKPVMPETTAQATPTLPDIHVTVNIKAEDRKNMNLFKRMQAALTKNSTIDFYGPPEVVTEIRKTAEELQIDHAAQRAKVVELRAFLQGQAREIETLKAKNVQDVHQLKGRHCLIPEHRYLADHVAAMQDRVDMQVMLLACAEGPERRKEVRSDEAPA</sequence>
<protein>
    <submittedName>
        <fullName evidence="3">Uncharacterized protein</fullName>
    </submittedName>
</protein>
<evidence type="ECO:0000313" key="4">
    <source>
        <dbReference type="Proteomes" id="UP000799291"/>
    </source>
</evidence>
<evidence type="ECO:0000256" key="2">
    <source>
        <dbReference type="SAM" id="MobiDB-lite"/>
    </source>
</evidence>
<gene>
    <name evidence="3" type="ORF">K458DRAFT_405988</name>
</gene>
<evidence type="ECO:0000313" key="3">
    <source>
        <dbReference type="EMBL" id="KAF2682250.1"/>
    </source>
</evidence>